<proteinExistence type="inferred from homology"/>
<organism evidence="4 5">
    <name type="scientific">Papaver nudicaule</name>
    <name type="common">Iceland poppy</name>
    <dbReference type="NCBI Taxonomy" id="74823"/>
    <lineage>
        <taxon>Eukaryota</taxon>
        <taxon>Viridiplantae</taxon>
        <taxon>Streptophyta</taxon>
        <taxon>Embryophyta</taxon>
        <taxon>Tracheophyta</taxon>
        <taxon>Spermatophyta</taxon>
        <taxon>Magnoliopsida</taxon>
        <taxon>Ranunculales</taxon>
        <taxon>Papaveraceae</taxon>
        <taxon>Papaveroideae</taxon>
        <taxon>Papaver</taxon>
    </lineage>
</organism>
<dbReference type="EMBL" id="JAJJMA010160433">
    <property type="protein sequence ID" value="MCL7035751.1"/>
    <property type="molecule type" value="Genomic_DNA"/>
</dbReference>
<dbReference type="InterPro" id="IPR000864">
    <property type="entry name" value="Prot_inh_pot1"/>
</dbReference>
<dbReference type="AlphaFoldDB" id="A0AA41V9A0"/>
<comment type="similarity">
    <text evidence="1">Belongs to the protease inhibitor I13 (potato type I serine protease inhibitor) family.</text>
</comment>
<accession>A0AA41V9A0</accession>
<dbReference type="SUPFAM" id="SSF54654">
    <property type="entry name" value="CI-2 family of serine protease inhibitors"/>
    <property type="match status" value="1"/>
</dbReference>
<dbReference type="Pfam" id="PF00280">
    <property type="entry name" value="potato_inhibit"/>
    <property type="match status" value="1"/>
</dbReference>
<sequence length="70" mass="7875">MSSDCQGKSRWPELVGFNGEVAARIIERQNPNVNTIILPEGSATTRDFRCDRVWVFVNEAGRVVRTPIIT</sequence>
<keyword evidence="3" id="KW-0722">Serine protease inhibitor</keyword>
<gene>
    <name evidence="4" type="ORF">MKW94_021448</name>
</gene>
<protein>
    <submittedName>
        <fullName evidence="4">Uncharacterized protein</fullName>
    </submittedName>
</protein>
<evidence type="ECO:0000256" key="1">
    <source>
        <dbReference type="ARBA" id="ARBA00008210"/>
    </source>
</evidence>
<dbReference type="Proteomes" id="UP001177140">
    <property type="component" value="Unassembled WGS sequence"/>
</dbReference>
<evidence type="ECO:0000313" key="5">
    <source>
        <dbReference type="Proteomes" id="UP001177140"/>
    </source>
</evidence>
<dbReference type="GO" id="GO:0004867">
    <property type="term" value="F:serine-type endopeptidase inhibitor activity"/>
    <property type="evidence" value="ECO:0007669"/>
    <property type="project" value="UniProtKB-KW"/>
</dbReference>
<comment type="caution">
    <text evidence="4">The sequence shown here is derived from an EMBL/GenBank/DDBJ whole genome shotgun (WGS) entry which is preliminary data.</text>
</comment>
<dbReference type="PROSITE" id="PS00285">
    <property type="entry name" value="POTATO_INHIBITOR"/>
    <property type="match status" value="1"/>
</dbReference>
<reference evidence="4" key="1">
    <citation type="submission" date="2022-03" db="EMBL/GenBank/DDBJ databases">
        <title>A functionally conserved STORR gene fusion in Papaver species that diverged 16.8 million years ago.</title>
        <authorList>
            <person name="Catania T."/>
        </authorList>
    </citation>
    <scope>NUCLEOTIDE SEQUENCE</scope>
    <source>
        <strain evidence="4">S-191538</strain>
    </source>
</reference>
<dbReference type="GO" id="GO:0009611">
    <property type="term" value="P:response to wounding"/>
    <property type="evidence" value="ECO:0007669"/>
    <property type="project" value="InterPro"/>
</dbReference>
<dbReference type="InterPro" id="IPR036354">
    <property type="entry name" value="Prot_inh_pot1_sf"/>
</dbReference>
<dbReference type="Gene3D" id="3.30.10.10">
    <property type="entry name" value="Trypsin Inhibitor V, subunit A"/>
    <property type="match status" value="1"/>
</dbReference>
<keyword evidence="2" id="KW-0646">Protease inhibitor</keyword>
<dbReference type="PANTHER" id="PTHR33091:SF73">
    <property type="entry name" value="INHIBITOR OF TRYPSIN AND HAGEMAN FACTOR-LIKE"/>
    <property type="match status" value="1"/>
</dbReference>
<keyword evidence="5" id="KW-1185">Reference proteome</keyword>
<evidence type="ECO:0000256" key="2">
    <source>
        <dbReference type="ARBA" id="ARBA00022690"/>
    </source>
</evidence>
<evidence type="ECO:0000256" key="3">
    <source>
        <dbReference type="ARBA" id="ARBA00022900"/>
    </source>
</evidence>
<name>A0AA41V9A0_PAPNU</name>
<dbReference type="PANTHER" id="PTHR33091">
    <property type="entry name" value="PROTEIN, PUTATIVE, EXPRESSED-RELATED"/>
    <property type="match status" value="1"/>
</dbReference>
<dbReference type="PRINTS" id="PR00292">
    <property type="entry name" value="POTATOINHBTR"/>
</dbReference>
<evidence type="ECO:0000313" key="4">
    <source>
        <dbReference type="EMBL" id="MCL7035751.1"/>
    </source>
</evidence>